<dbReference type="Pfam" id="PF07980">
    <property type="entry name" value="SusD_RagB"/>
    <property type="match status" value="1"/>
</dbReference>
<protein>
    <submittedName>
        <fullName evidence="8">RagB/SusD family nutrient uptake outer membrane protein</fullName>
    </submittedName>
</protein>
<dbReference type="SUPFAM" id="SSF48452">
    <property type="entry name" value="TPR-like"/>
    <property type="match status" value="1"/>
</dbReference>
<reference evidence="8 9" key="1">
    <citation type="submission" date="2024-09" db="EMBL/GenBank/DDBJ databases">
        <authorList>
            <person name="Sun Q."/>
            <person name="Mori K."/>
        </authorList>
    </citation>
    <scope>NUCLEOTIDE SEQUENCE [LARGE SCALE GENOMIC DNA]</scope>
    <source>
        <strain evidence="8 9">CECT 8286</strain>
    </source>
</reference>
<feature type="compositionally biased region" description="Polar residues" evidence="6">
    <location>
        <begin position="311"/>
        <end position="326"/>
    </location>
</feature>
<evidence type="ECO:0000313" key="9">
    <source>
        <dbReference type="Proteomes" id="UP001589605"/>
    </source>
</evidence>
<keyword evidence="3" id="KW-0732">Signal</keyword>
<dbReference type="InterPro" id="IPR011990">
    <property type="entry name" value="TPR-like_helical_dom_sf"/>
</dbReference>
<evidence type="ECO:0000256" key="3">
    <source>
        <dbReference type="ARBA" id="ARBA00022729"/>
    </source>
</evidence>
<evidence type="ECO:0000256" key="6">
    <source>
        <dbReference type="SAM" id="MobiDB-lite"/>
    </source>
</evidence>
<evidence type="ECO:0000259" key="7">
    <source>
        <dbReference type="Pfam" id="PF07980"/>
    </source>
</evidence>
<dbReference type="Proteomes" id="UP001589605">
    <property type="component" value="Unassembled WGS sequence"/>
</dbReference>
<comment type="subcellular location">
    <subcellularLocation>
        <location evidence="1">Cell outer membrane</location>
    </subcellularLocation>
</comment>
<accession>A0ABV5F619</accession>
<comment type="similarity">
    <text evidence="2">Belongs to the SusD family.</text>
</comment>
<sequence length="588" mass="66209">MKTINIISKITFTFILSTLAFNCSDLDEVVKDEVIGGQTSNPESAIAAAYGQLADGTFTDHGSVFGLQEYPTDECMLPTRGSDWGDGGKWRDLTEFTWGTTNAQVTGTWNSLNSGITKTLIAIESLQENPDYANYDLFMAEAKGLLILYVYNTLDLFNQAPYRDLFSDDKSLVFLQADTEIDNLISDLEIIIPNLANMGDQQTYNGRFTKQAAYALLADMYLNRAVFKDRYNATSSFNFTQTAVDNNGTDMDKVIYYTSLLINDGFSLESNYFDNFALSNSNGSEIIFAVIQENDNIRRSDNDFAYMSTGRAQKQTPDNRGTNGSSVEPEFYNTWEGNHDDPRFHRYYQYADGTWFMNDGTTGSVPSEDIRPDTGKPLVHFNRGLQAGQQYGPTLDGKGGFNMTAEGRIAISKLYMEKNTTIPMDYTPEMNFNNPSEAILSQDQINAGVRNFKWEFDPENGNGNSAVDVPLYRLGGMYCMRAEAYFRKGETTLALADINTLRTSRTREALFNNAPGVAISSLDEVTLYNEIGFEMYWEMYRRKQMIRFNTYDKAYTAKAATQPYLRVFSIPQSTIDVTDGIEQNFGYN</sequence>
<feature type="region of interest" description="Disordered" evidence="6">
    <location>
        <begin position="311"/>
        <end position="334"/>
    </location>
</feature>
<dbReference type="InterPro" id="IPR012944">
    <property type="entry name" value="SusD_RagB_dom"/>
</dbReference>
<dbReference type="RefSeq" id="WP_382384482.1">
    <property type="nucleotide sequence ID" value="NZ_JBHMEZ010000032.1"/>
</dbReference>
<keyword evidence="9" id="KW-1185">Reference proteome</keyword>
<evidence type="ECO:0000313" key="8">
    <source>
        <dbReference type="EMBL" id="MFB9054845.1"/>
    </source>
</evidence>
<dbReference type="EMBL" id="JBHMEZ010000032">
    <property type="protein sequence ID" value="MFB9054845.1"/>
    <property type="molecule type" value="Genomic_DNA"/>
</dbReference>
<gene>
    <name evidence="8" type="ORF">ACFFVB_17275</name>
</gene>
<evidence type="ECO:0000256" key="4">
    <source>
        <dbReference type="ARBA" id="ARBA00023136"/>
    </source>
</evidence>
<name>A0ABV5F619_9FLAO</name>
<feature type="domain" description="RagB/SusD" evidence="7">
    <location>
        <begin position="285"/>
        <end position="559"/>
    </location>
</feature>
<keyword evidence="5" id="KW-0998">Cell outer membrane</keyword>
<comment type="caution">
    <text evidence="8">The sequence shown here is derived from an EMBL/GenBank/DDBJ whole genome shotgun (WGS) entry which is preliminary data.</text>
</comment>
<organism evidence="8 9">
    <name type="scientific">Formosa undariae</name>
    <dbReference type="NCBI Taxonomy" id="1325436"/>
    <lineage>
        <taxon>Bacteria</taxon>
        <taxon>Pseudomonadati</taxon>
        <taxon>Bacteroidota</taxon>
        <taxon>Flavobacteriia</taxon>
        <taxon>Flavobacteriales</taxon>
        <taxon>Flavobacteriaceae</taxon>
        <taxon>Formosa</taxon>
    </lineage>
</organism>
<evidence type="ECO:0000256" key="2">
    <source>
        <dbReference type="ARBA" id="ARBA00006275"/>
    </source>
</evidence>
<evidence type="ECO:0000256" key="5">
    <source>
        <dbReference type="ARBA" id="ARBA00023237"/>
    </source>
</evidence>
<proteinExistence type="inferred from homology"/>
<dbReference type="Gene3D" id="1.25.40.390">
    <property type="match status" value="1"/>
</dbReference>
<keyword evidence="4" id="KW-0472">Membrane</keyword>
<evidence type="ECO:0000256" key="1">
    <source>
        <dbReference type="ARBA" id="ARBA00004442"/>
    </source>
</evidence>